<dbReference type="EMBL" id="RBPX01000292">
    <property type="protein sequence ID" value="RMO60970.1"/>
    <property type="molecule type" value="Genomic_DNA"/>
</dbReference>
<dbReference type="Proteomes" id="UP000274541">
    <property type="component" value="Unassembled WGS sequence"/>
</dbReference>
<name>A0A3M3WTB9_PSEAP</name>
<evidence type="ECO:0000313" key="1">
    <source>
        <dbReference type="EMBL" id="RMO60970.1"/>
    </source>
</evidence>
<dbReference type="AlphaFoldDB" id="A0A3M3WTB9"/>
<comment type="caution">
    <text evidence="1">The sequence shown here is derived from an EMBL/GenBank/DDBJ whole genome shotgun (WGS) entry which is preliminary data.</text>
</comment>
<reference evidence="1 2" key="1">
    <citation type="submission" date="2018-08" db="EMBL/GenBank/DDBJ databases">
        <title>Recombination of ecologically and evolutionarily significant loci maintains genetic cohesion in the Pseudomonas syringae species complex.</title>
        <authorList>
            <person name="Dillon M."/>
            <person name="Thakur S."/>
            <person name="Almeida R.N.D."/>
            <person name="Weir B.S."/>
            <person name="Guttman D.S."/>
        </authorList>
    </citation>
    <scope>NUCLEOTIDE SEQUENCE [LARGE SCALE GENOMIC DNA]</scope>
    <source>
        <strain evidence="1 2">ICMP 4388</strain>
    </source>
</reference>
<proteinExistence type="predicted"/>
<evidence type="ECO:0000313" key="2">
    <source>
        <dbReference type="Proteomes" id="UP000274541"/>
    </source>
</evidence>
<organism evidence="1 2">
    <name type="scientific">Pseudomonas syringae pv. aptata</name>
    <dbReference type="NCBI Taxonomy" id="83167"/>
    <lineage>
        <taxon>Bacteria</taxon>
        <taxon>Pseudomonadati</taxon>
        <taxon>Pseudomonadota</taxon>
        <taxon>Gammaproteobacteria</taxon>
        <taxon>Pseudomonadales</taxon>
        <taxon>Pseudomonadaceae</taxon>
        <taxon>Pseudomonas</taxon>
        <taxon>Pseudomonas syringae</taxon>
    </lineage>
</organism>
<sequence length="40" mass="4413">MSRGMAIVMQKPARPSVAAYYRVPHAAPAGHSNGHYHYCE</sequence>
<protein>
    <submittedName>
        <fullName evidence="1">Uncharacterized protein</fullName>
    </submittedName>
</protein>
<gene>
    <name evidence="1" type="ORF">ALQ37_05295</name>
</gene>
<accession>A0A3M3WTB9</accession>